<evidence type="ECO:0000259" key="1">
    <source>
        <dbReference type="Pfam" id="PF03781"/>
    </source>
</evidence>
<proteinExistence type="predicted"/>
<reference evidence="3" key="1">
    <citation type="journal article" date="2012" name="Environ. Microbiol.">
        <title>Genomic content of uncultured Bacteroidetes from contrasting oceanic provinces in the North Atlantic Ocean.</title>
        <authorList>
            <person name="Gomez-Pereira P.R."/>
            <person name="Schuler M."/>
            <person name="Fuchs B.M."/>
            <person name="Bennke C."/>
            <person name="Teeling H."/>
            <person name="Waldmann J."/>
            <person name="Richter M."/>
            <person name="Barbe V."/>
            <person name="Bataille E."/>
            <person name="Glockner F.O."/>
            <person name="Amann R."/>
        </authorList>
    </citation>
    <scope>NUCLEOTIDE SEQUENCE</scope>
</reference>
<dbReference type="PROSITE" id="PS51257">
    <property type="entry name" value="PROKAR_LIPOPROTEIN"/>
    <property type="match status" value="1"/>
</dbReference>
<sequence>MKKIFCLIALLSFFSSCNEVEGNLVGVKGRDVFYPDVLGPGKLPIGMNYVPSGAYQSGEDDEDIMGLHTARKKTVSTQAFYMDATEISNNEYRQFVDWVRDSIAREKLYRRSYAEDAEQWVQIPDDFWLMMGPYGEIYDAGSDVQGGNTPFELFMDSANNSKVDQSMLLIGSPYMKGAEGYGPNKKLFGKNVTLVNGLEIRPKDLKGVLGIKNWANEEAFVFENYTKNSTFKGDKTQKKGYTTQLTKKAKKYQLGRLEARKYLTLDWEMPLDYKDPETNFLLSDMFYSEQERFYKKRTIDTRLLYFDYYWIDYKEAARRGKVITTAVDSRKTFSYDSLGNDTYRSDDLYKRNRRDPLSKDYKRDDLHRSTLYTMDQNNNKVWVDTTVYTSQATDASGQVLSNKSIADADNLYGTILENPGQDLDMGFSNSKGQHNAIRGHTDRSRFIIKERINVYPDTLCWVRDFTYSFHSPMTKNYFWHNAYDNYPVVGVTWTQAKAFSVWRTQIYHSWLEANGDLFVNDFRLPLESEWERAARGDLEQSQFPWGGPYIRNASGCFLANFKPMRGRYFEDGGFHTVKVYSYNPNGFGLYCMAGNVAEWCSTAFDESQYEFGHDMNSDYEYEAKDGDHPAKKRKVVRGGSWKDIGYYLNNSTRTFEYQDTAKSYIGFRNVMTHMGRGGKDLDLENGEEIQSDIQLK</sequence>
<accession>H6RIE2</accession>
<evidence type="ECO:0000313" key="3">
    <source>
        <dbReference type="EMBL" id="CCG00888.1"/>
    </source>
</evidence>
<feature type="domain" description="Sulfatase-modifying factor enzyme-like" evidence="1">
    <location>
        <begin position="463"/>
        <end position="670"/>
    </location>
</feature>
<reference evidence="3" key="2">
    <citation type="submission" date="2012-02" db="EMBL/GenBank/DDBJ databases">
        <authorList>
            <person name="Genoscope - CEA"/>
        </authorList>
    </citation>
    <scope>NUCLEOTIDE SEQUENCE</scope>
</reference>
<dbReference type="InterPro" id="IPR051043">
    <property type="entry name" value="Sulfatase_Mod_Factor_Kinase"/>
</dbReference>
<dbReference type="AlphaFoldDB" id="H6RIE2"/>
<dbReference type="Pfam" id="PF03781">
    <property type="entry name" value="FGE-sulfatase"/>
    <property type="match status" value="1"/>
</dbReference>
<protein>
    <submittedName>
        <fullName evidence="3">Protein containing DUF323 domain</fullName>
    </submittedName>
    <submittedName>
        <fullName evidence="2">Secreted protein containing sulphatase-modifying factor domain</fullName>
    </submittedName>
</protein>
<dbReference type="SUPFAM" id="SSF56436">
    <property type="entry name" value="C-type lectin-like"/>
    <property type="match status" value="2"/>
</dbReference>
<dbReference type="GO" id="GO:0120147">
    <property type="term" value="F:formylglycine-generating oxidase activity"/>
    <property type="evidence" value="ECO:0007669"/>
    <property type="project" value="TreeGrafter"/>
</dbReference>
<organism evidence="3">
    <name type="scientific">uncultured Flavobacteriia bacterium</name>
    <dbReference type="NCBI Taxonomy" id="212695"/>
    <lineage>
        <taxon>Bacteria</taxon>
        <taxon>Pseudomonadati</taxon>
        <taxon>Bacteroidota</taxon>
        <taxon>Flavobacteriia</taxon>
        <taxon>environmental samples</taxon>
    </lineage>
</organism>
<name>H6RIE2_9BACT</name>
<evidence type="ECO:0000313" key="2">
    <source>
        <dbReference type="EMBL" id="CCG00155.1"/>
    </source>
</evidence>
<dbReference type="EMBL" id="FO117620">
    <property type="protein sequence ID" value="CCG00888.1"/>
    <property type="molecule type" value="Genomic_DNA"/>
</dbReference>
<dbReference type="InterPro" id="IPR016187">
    <property type="entry name" value="CTDL_fold"/>
</dbReference>
<dbReference type="InterPro" id="IPR005532">
    <property type="entry name" value="SUMF_dom"/>
</dbReference>
<dbReference type="EMBL" id="FO117600">
    <property type="protein sequence ID" value="CCG00155.1"/>
    <property type="molecule type" value="Genomic_DNA"/>
</dbReference>
<gene>
    <name evidence="3" type="ORF">VIS_S3CLB100003</name>
    <name evidence="2" type="ORF">VIS_S3CMB110003</name>
</gene>
<dbReference type="PANTHER" id="PTHR23150:SF19">
    <property type="entry name" value="FORMYLGLYCINE-GENERATING ENZYME"/>
    <property type="match status" value="1"/>
</dbReference>
<dbReference type="Gene3D" id="3.90.1580.10">
    <property type="entry name" value="paralog of FGE (formylglycine-generating enzyme)"/>
    <property type="match status" value="2"/>
</dbReference>
<dbReference type="PANTHER" id="PTHR23150">
    <property type="entry name" value="SULFATASE MODIFYING FACTOR 1, 2"/>
    <property type="match status" value="1"/>
</dbReference>
<dbReference type="InterPro" id="IPR042095">
    <property type="entry name" value="SUMF_sf"/>
</dbReference>